<dbReference type="SUPFAM" id="SSF57850">
    <property type="entry name" value="RING/U-box"/>
    <property type="match status" value="1"/>
</dbReference>
<dbReference type="AlphaFoldDB" id="A0AA38S878"/>
<dbReference type="GO" id="GO:0008270">
    <property type="term" value="F:zinc ion binding"/>
    <property type="evidence" value="ECO:0007669"/>
    <property type="project" value="UniProtKB-KW"/>
</dbReference>
<keyword evidence="8" id="KW-1185">Reference proteome</keyword>
<dbReference type="InterPro" id="IPR001841">
    <property type="entry name" value="Znf_RING"/>
</dbReference>
<dbReference type="PANTHER" id="PTHR47094:SF1">
    <property type="entry name" value="RING-TYPE E3 UBIQUITIN TRANSFERASE"/>
    <property type="match status" value="1"/>
</dbReference>
<dbReference type="SMART" id="SM00184">
    <property type="entry name" value="RING"/>
    <property type="match status" value="1"/>
</dbReference>
<dbReference type="GO" id="GO:0033768">
    <property type="term" value="C:SUMO-targeted ubiquitin ligase complex"/>
    <property type="evidence" value="ECO:0007669"/>
    <property type="project" value="TreeGrafter"/>
</dbReference>
<dbReference type="InterPro" id="IPR017907">
    <property type="entry name" value="Znf_RING_CS"/>
</dbReference>
<dbReference type="InterPro" id="IPR013083">
    <property type="entry name" value="Znf_RING/FYVE/PHD"/>
</dbReference>
<evidence type="ECO:0000256" key="5">
    <source>
        <dbReference type="SAM" id="MobiDB-lite"/>
    </source>
</evidence>
<feature type="region of interest" description="Disordered" evidence="5">
    <location>
        <begin position="1"/>
        <end position="46"/>
    </location>
</feature>
<dbReference type="Proteomes" id="UP001174694">
    <property type="component" value="Unassembled WGS sequence"/>
</dbReference>
<keyword evidence="2 4" id="KW-0863">Zinc-finger</keyword>
<dbReference type="InterPro" id="IPR049627">
    <property type="entry name" value="SLX8"/>
</dbReference>
<dbReference type="GO" id="GO:0006511">
    <property type="term" value="P:ubiquitin-dependent protein catabolic process"/>
    <property type="evidence" value="ECO:0007669"/>
    <property type="project" value="TreeGrafter"/>
</dbReference>
<dbReference type="GO" id="GO:0061630">
    <property type="term" value="F:ubiquitin protein ligase activity"/>
    <property type="evidence" value="ECO:0007669"/>
    <property type="project" value="InterPro"/>
</dbReference>
<feature type="domain" description="RING-type" evidence="6">
    <location>
        <begin position="186"/>
        <end position="227"/>
    </location>
</feature>
<keyword evidence="3" id="KW-0862">Zinc</keyword>
<evidence type="ECO:0000256" key="3">
    <source>
        <dbReference type="ARBA" id="ARBA00022833"/>
    </source>
</evidence>
<dbReference type="PROSITE" id="PS50089">
    <property type="entry name" value="ZF_RING_2"/>
    <property type="match status" value="1"/>
</dbReference>
<feature type="compositionally biased region" description="Low complexity" evidence="5">
    <location>
        <begin position="122"/>
        <end position="136"/>
    </location>
</feature>
<dbReference type="Gene3D" id="3.30.40.10">
    <property type="entry name" value="Zinc/RING finger domain, C3HC4 (zinc finger)"/>
    <property type="match status" value="1"/>
</dbReference>
<evidence type="ECO:0000256" key="2">
    <source>
        <dbReference type="ARBA" id="ARBA00022771"/>
    </source>
</evidence>
<comment type="caution">
    <text evidence="7">The sequence shown here is derived from an EMBL/GenBank/DDBJ whole genome shotgun (WGS) entry which is preliminary data.</text>
</comment>
<evidence type="ECO:0000313" key="8">
    <source>
        <dbReference type="Proteomes" id="UP001174694"/>
    </source>
</evidence>
<proteinExistence type="predicted"/>
<protein>
    <recommendedName>
        <fullName evidence="6">RING-type domain-containing protein</fullName>
    </recommendedName>
</protein>
<sequence>MADASSDEAFPGPPQREPNSDDYYLQQVADGNFPSPSLAPFSDPPFSSLDWNTFFEPAAQAYLESAPAAAIPPERPGSSQEAVDLTAEPEDMPRNTRKRSATIAEAGSSSAPSTKRRRTSGARAVAKVASSPASSRGGRTAATQEASGFDSDNELEIIDLSNTEKLPEELLKPKPDNSVKLSGYQCVICMDDVSDLAVTYCGHMFCSECLHSSMNMDPTKKNCPVCRQKLEPRSQNGRPVTKSAKTFFHLELKVMPANRRGKRPAIR</sequence>
<dbReference type="PANTHER" id="PTHR47094">
    <property type="entry name" value="ELFLESS, ISOFORM B"/>
    <property type="match status" value="1"/>
</dbReference>
<dbReference type="EMBL" id="JANBVO010000004">
    <property type="protein sequence ID" value="KAJ9154831.1"/>
    <property type="molecule type" value="Genomic_DNA"/>
</dbReference>
<dbReference type="GO" id="GO:0140082">
    <property type="term" value="F:SUMO-ubiquitin ligase activity"/>
    <property type="evidence" value="ECO:0007669"/>
    <property type="project" value="TreeGrafter"/>
</dbReference>
<gene>
    <name evidence="7" type="ORF">NKR23_g2275</name>
</gene>
<evidence type="ECO:0000259" key="6">
    <source>
        <dbReference type="PROSITE" id="PS50089"/>
    </source>
</evidence>
<organism evidence="7 8">
    <name type="scientific">Pleurostoma richardsiae</name>
    <dbReference type="NCBI Taxonomy" id="41990"/>
    <lineage>
        <taxon>Eukaryota</taxon>
        <taxon>Fungi</taxon>
        <taxon>Dikarya</taxon>
        <taxon>Ascomycota</taxon>
        <taxon>Pezizomycotina</taxon>
        <taxon>Sordariomycetes</taxon>
        <taxon>Sordariomycetidae</taxon>
        <taxon>Calosphaeriales</taxon>
        <taxon>Pleurostomataceae</taxon>
        <taxon>Pleurostoma</taxon>
    </lineage>
</organism>
<name>A0AA38S878_9PEZI</name>
<evidence type="ECO:0000256" key="1">
    <source>
        <dbReference type="ARBA" id="ARBA00022723"/>
    </source>
</evidence>
<accession>A0AA38S878</accession>
<evidence type="ECO:0000313" key="7">
    <source>
        <dbReference type="EMBL" id="KAJ9154831.1"/>
    </source>
</evidence>
<feature type="region of interest" description="Disordered" evidence="5">
    <location>
        <begin position="65"/>
        <end position="154"/>
    </location>
</feature>
<dbReference type="PROSITE" id="PS00518">
    <property type="entry name" value="ZF_RING_1"/>
    <property type="match status" value="1"/>
</dbReference>
<keyword evidence="1" id="KW-0479">Metal-binding</keyword>
<evidence type="ECO:0000256" key="4">
    <source>
        <dbReference type="PROSITE-ProRule" id="PRU00175"/>
    </source>
</evidence>
<reference evidence="7" key="1">
    <citation type="submission" date="2022-07" db="EMBL/GenBank/DDBJ databases">
        <title>Fungi with potential for degradation of polypropylene.</title>
        <authorList>
            <person name="Gostincar C."/>
        </authorList>
    </citation>
    <scope>NUCLEOTIDE SEQUENCE</scope>
    <source>
        <strain evidence="7">EXF-13308</strain>
    </source>
</reference>
<dbReference type="Pfam" id="PF13920">
    <property type="entry name" value="zf-C3HC4_3"/>
    <property type="match status" value="1"/>
</dbReference>
<dbReference type="GO" id="GO:0032183">
    <property type="term" value="F:SUMO binding"/>
    <property type="evidence" value="ECO:0007669"/>
    <property type="project" value="TreeGrafter"/>
</dbReference>